<keyword evidence="1" id="KW-0255">Endonuclease</keyword>
<protein>
    <submittedName>
        <fullName evidence="1">DNA endonuclease IV</fullName>
    </submittedName>
</protein>
<evidence type="ECO:0000313" key="2">
    <source>
        <dbReference type="Proteomes" id="UP000030716"/>
    </source>
</evidence>
<organism evidence="1 2">
    <name type="scientific">Escherichia phage vB_EcoM_VR20</name>
    <dbReference type="NCBI Taxonomy" id="1567027"/>
    <lineage>
        <taxon>Viruses</taxon>
        <taxon>Duplodnaviria</taxon>
        <taxon>Heunggongvirae</taxon>
        <taxon>Uroviricota</taxon>
        <taxon>Caudoviricetes</taxon>
        <taxon>Pantevenvirales</taxon>
        <taxon>Straboviridae</taxon>
        <taxon>Tevenvirinae</taxon>
        <taxon>Gaprivervirus</taxon>
        <taxon>Gaprivervirus vr20</taxon>
    </lineage>
</organism>
<dbReference type="EMBL" id="KP007360">
    <property type="protein sequence ID" value="AIZ02341.1"/>
    <property type="molecule type" value="Genomic_DNA"/>
</dbReference>
<dbReference type="GeneID" id="26633961"/>
<dbReference type="KEGG" id="vg:26633961"/>
<sequence>MIQKSKTWEHLKKMPSFLYTKEDLTPESLQKIVDTARYSLRKDPGQDREQVMQRCMVATMAEQAIAKWTSGFLCGGDEDYDNPYSFAFDVVSKEGVRIEVKTHQSGSKWISVHTGHQGDYPHGYGVNLGPFMQHKLADLMIMFNVKETIKGYRFKPKFLAGPGAFVPESGLVQKSQGDGWYLRSCSEEKFPYHRFTS</sequence>
<name>A0A0A7HDD1_9CAUD</name>
<gene>
    <name evidence="1" type="primary">denB</name>
    <name evidence="1" type="ORF">VR20_283</name>
</gene>
<dbReference type="Proteomes" id="UP000030716">
    <property type="component" value="Segment"/>
</dbReference>
<keyword evidence="1" id="KW-0540">Nuclease</keyword>
<keyword evidence="1" id="KW-0378">Hydrolase</keyword>
<dbReference type="GO" id="GO:0004519">
    <property type="term" value="F:endonuclease activity"/>
    <property type="evidence" value="ECO:0007669"/>
    <property type="project" value="UniProtKB-KW"/>
</dbReference>
<keyword evidence="2" id="KW-1185">Reference proteome</keyword>
<dbReference type="RefSeq" id="YP_009207462.1">
    <property type="nucleotide sequence ID" value="NC_028894.1"/>
</dbReference>
<reference evidence="1 2" key="1">
    <citation type="submission" date="2014-10" db="EMBL/GenBank/DDBJ databases">
        <title>VR bacteriophages - a small but diverse group of low-temperature viruses.</title>
        <authorList>
            <person name="Kaliniene L."/>
            <person name="Meskys R."/>
            <person name="Simoliunas E."/>
            <person name="Zajanckauskaite A."/>
            <person name="Truncaite L."/>
        </authorList>
    </citation>
    <scope>NUCLEOTIDE SEQUENCE [LARGE SCALE GENOMIC DNA]</scope>
</reference>
<dbReference type="OrthoDB" id="13240at10239"/>
<accession>A0A0A7HDD1</accession>
<proteinExistence type="predicted"/>
<evidence type="ECO:0000313" key="1">
    <source>
        <dbReference type="EMBL" id="AIZ02341.1"/>
    </source>
</evidence>